<dbReference type="CDD" id="cd15508">
    <property type="entry name" value="PHD3_KMT2A_like"/>
    <property type="match status" value="1"/>
</dbReference>
<keyword evidence="23" id="KW-1185">Reference proteome</keyword>
<dbReference type="Proteomes" id="UP001159428">
    <property type="component" value="Unassembled WGS sequence"/>
</dbReference>
<feature type="domain" description="PHD-type" evidence="21">
    <location>
        <begin position="1265"/>
        <end position="1373"/>
    </location>
</feature>
<feature type="compositionally biased region" description="Basic and acidic residues" evidence="16">
    <location>
        <begin position="530"/>
        <end position="540"/>
    </location>
</feature>
<evidence type="ECO:0000259" key="19">
    <source>
        <dbReference type="PROSITE" id="PS50868"/>
    </source>
</evidence>
<dbReference type="GO" id="GO:0008270">
    <property type="term" value="F:zinc ion binding"/>
    <property type="evidence" value="ECO:0007669"/>
    <property type="project" value="UniProtKB-KW"/>
</dbReference>
<comment type="subcellular location">
    <subcellularLocation>
        <location evidence="1">Nucleus</location>
    </subcellularLocation>
</comment>
<dbReference type="Gene3D" id="1.20.920.10">
    <property type="entry name" value="Bromodomain-like"/>
    <property type="match status" value="1"/>
</dbReference>
<name>A0AAU9WMP3_9CNID</name>
<dbReference type="PANTHER" id="PTHR45838">
    <property type="entry name" value="HISTONE-LYSINE-N-METHYLTRANSFERASE 2 KMT2 FAMILY MEMBER"/>
    <property type="match status" value="1"/>
</dbReference>
<gene>
    <name evidence="22" type="ORF">PMEA_00008301</name>
</gene>
<evidence type="ECO:0000256" key="15">
    <source>
        <dbReference type="PROSITE-ProRule" id="PRU00509"/>
    </source>
</evidence>
<evidence type="ECO:0000256" key="8">
    <source>
        <dbReference type="ARBA" id="ARBA00022833"/>
    </source>
</evidence>
<keyword evidence="7 15" id="KW-0863">Zinc-finger</keyword>
<feature type="compositionally biased region" description="Basic and acidic residues" evidence="16">
    <location>
        <begin position="96"/>
        <end position="106"/>
    </location>
</feature>
<evidence type="ECO:0000256" key="4">
    <source>
        <dbReference type="ARBA" id="ARBA00022691"/>
    </source>
</evidence>
<accession>A0AAU9WMP3</accession>
<dbReference type="InterPro" id="IPR047219">
    <property type="entry name" value="KMT2A_2B_SET"/>
</dbReference>
<dbReference type="FunFam" id="3.30.40.10:FF:000002">
    <property type="entry name" value="Histone-lysine N-methyltransferase"/>
    <property type="match status" value="1"/>
</dbReference>
<dbReference type="PROSITE" id="PS50868">
    <property type="entry name" value="POST_SET"/>
    <property type="match status" value="1"/>
</dbReference>
<feature type="domain" description="PHD-type" evidence="17">
    <location>
        <begin position="962"/>
        <end position="1023"/>
    </location>
</feature>
<keyword evidence="4" id="KW-0949">S-adenosyl-L-methionine</keyword>
<evidence type="ECO:0000313" key="22">
    <source>
        <dbReference type="EMBL" id="CAH3119471.1"/>
    </source>
</evidence>
<dbReference type="PROSITE" id="PS51805">
    <property type="entry name" value="EPHD"/>
    <property type="match status" value="1"/>
</dbReference>
<dbReference type="SMART" id="SM00317">
    <property type="entry name" value="SET"/>
    <property type="match status" value="1"/>
</dbReference>
<keyword evidence="5" id="KW-0479">Metal-binding</keyword>
<dbReference type="InterPro" id="IPR001965">
    <property type="entry name" value="Znf_PHD"/>
</dbReference>
<sequence>MARMKYPGTKKARCAPEKKENFTMSRLIKQEQLGEKLKSSVKKPVCISLRKYREIFGDSDEEEEEFYGFRSEDLGLKAYRSFSVKDYLDGSERVSYRKDGARDRPSRHSSGNVPKTLTAESLQRKNNASEADNKPSAASTSQNVYAKQYRKRDSYERRFARPSKEFDKACLSPNVKSTTQVRANFVPRVQKPSMGEGINRHISPNTHNINFHLKKKAVPLAKQLVAKAKEGQRIRKQRKFDEVNKEGQPLRSRSGRVVKSKKLDYDDVTSPKFKISGDERSTTGSSNYVNRVAQKRRLEDGEVPPNKAFRTAKVKLEKVELPGDQRVYVNNPDSPTGFEIQTLSSADLQGSRFGFTDVPSQGSLPNNAPQHSSYSRKVRIKNSARMKNVKNAKIHYQPAKFPNQGIQRVKTIRTSNLSQTLKLQRPTKGRSSNKETCGKRSERIKIKKQNDELFSVKNGEEEMEDQASNGSSHSEVSSTHSDVSSRKTPSSAHKHFFKSKRLQELQEKIESETREDTFMNMAEETACRAGEIRRHSKEQNEVGVDSDAERKSRPRSRRPSQEESRSSADEGAASEKSVPAKKKQPRAKKTQLSRLQALREDGELPSSSDDEESSKPLSQVKKELKKEQREENQERVVKKVIKVVRKIRTKSGETKTKVVRIIKKIGVRKKERDTNIPLVPGRRRIRCGQCVGCKVLDDCGVCRWCIDKPKFGGPGTSKQSCVKRKCIDPQPPKPKGVPYRRLVKDSNTTVKKRPPSKNDTALKVKGSKKGQNQMSSSTAKKPVASVKPPPCGKRQAVMADIPLVKLPWSDNSTEEEIWKEGFAVCFTAGVPSIVKELCFLCGSKGSEKMFYCRVCSEPFHGFCLDEEPIDETTWCCDNCSSCSVCGYQDKLLMCDRCQRGYHVECLGPFYPTEPEGDDDVWVCGRCVQCKNCGRRTAGDNPEAMWMLEFTHCQECGKQRQQNNFCPLCDKCYSDDDFESKMVHCVKCDHWVHAECQGITVDQYECLTDLPEEVQFICRRCYEDQVSSPWYKELMEEMEAGYERIVEEIKSCKAYEPFKSHFEQLEADNGYPKDFEVISAKVKDKKYTSVESFCDDITKVLDRVYRLVETDSVLTRQWSSLYYTFCKELVAMFPWHKLKSTVNSEEHEEIAQPRLKNGIIGTAIPYEVWDHSYVSLKSNQEKSDSTLVGKSQPSSSEALQMNSSQNENCEVEKMEPDTENDLQEENVTNEEPMEIDTNDDEQQQLKQFLQLKQHQQPQQATDMEDTRKCLLCGSMRDAEPSKAGRLLTSGLDEWVHVNCGLWSAEVFEDDEGRLQNVQVAISRGKQMKCEHCGEVGATVGCCEPRCPMNYHFMCARNAKAEFQDDKKVYCAQHSFRTKKELVMVNDDFCVERRVCVDMGKIRATKKLSRGFEPHNITLVQGSLTLEDMGKLSEHSDTKQTLYPINFRISRLYWSVKDPTKRCRYYCTTKEKTLESMQRRQQEIKESIDQEHLHKVISHEELNKKDKTPKITSASHGDIKNSAQPRQNNKTTDYLNSSYGKKLKRIAPHPGPGIVNHSVFPGVLFNETTHLSKLRRILPAPQKPLPSSPTNSPRKLLEHLNRQTSHLPSILNPVRVEKSPSPVLPSAPAQKAAPQRCRKTPPSVKRTMSFEESIPQTVRQINCDHEVVAKAGDEELLNSPIKEISPKSWLVKLRERENSAQSEQPHVSFEITSDEGVKVEANTCETAWKQVFEKVQEARIDRRMKLVPFAGVNGKAMFGVRQESVVSMLEQLPGAHQLKQYSFKYNPPFDNSNLEETQALKENPHGCARAEMFHRNKKYDMFAFLASSHRVAPQLEESAEEQESAEQARDGPLSVKRPTCLDLPMAMRYRHLKQCSFNKDAVAVYRSPIHGRGLFCTRNIAAGEMVIEYSGMLVRSVLTDKREKYYESKGIGCYMFRVDGTYVVDATMCGNAARFINHSCDSNCFSRVITVDGQKKIIIFASRSISRGEELTYDYKFPIEDEKLPCLCHSKHCRKYLN</sequence>
<keyword evidence="6" id="KW-0677">Repeat</keyword>
<dbReference type="SMART" id="SM00542">
    <property type="entry name" value="FYRC"/>
    <property type="match status" value="1"/>
</dbReference>
<dbReference type="SUPFAM" id="SSF47370">
    <property type="entry name" value="Bromodomain"/>
    <property type="match status" value="1"/>
</dbReference>
<evidence type="ECO:0000256" key="10">
    <source>
        <dbReference type="ARBA" id="ARBA00023015"/>
    </source>
</evidence>
<evidence type="ECO:0008006" key="24">
    <source>
        <dbReference type="Google" id="ProtNLM"/>
    </source>
</evidence>
<keyword evidence="14" id="KW-0539">Nucleus</keyword>
<feature type="compositionally biased region" description="Low complexity" evidence="16">
    <location>
        <begin position="468"/>
        <end position="482"/>
    </location>
</feature>
<feature type="compositionally biased region" description="Basic and acidic residues" evidence="16">
    <location>
        <begin position="501"/>
        <end position="517"/>
    </location>
</feature>
<feature type="domain" description="SET" evidence="18">
    <location>
        <begin position="1878"/>
        <end position="1994"/>
    </location>
</feature>
<evidence type="ECO:0000256" key="13">
    <source>
        <dbReference type="ARBA" id="ARBA00023163"/>
    </source>
</evidence>
<feature type="region of interest" description="Disordered" evidence="16">
    <location>
        <begin position="1616"/>
        <end position="1645"/>
    </location>
</feature>
<dbReference type="SMART" id="SM00508">
    <property type="entry name" value="PostSET"/>
    <property type="match status" value="1"/>
</dbReference>
<evidence type="ECO:0000256" key="1">
    <source>
        <dbReference type="ARBA" id="ARBA00004123"/>
    </source>
</evidence>
<dbReference type="Pfam" id="PF00856">
    <property type="entry name" value="SET"/>
    <property type="match status" value="1"/>
</dbReference>
<dbReference type="SUPFAM" id="SSF57903">
    <property type="entry name" value="FYVE/PHD zinc finger"/>
    <property type="match status" value="3"/>
</dbReference>
<dbReference type="InterPro" id="IPR046341">
    <property type="entry name" value="SET_dom_sf"/>
</dbReference>
<keyword evidence="3" id="KW-0808">Transferase</keyword>
<dbReference type="PROSITE" id="PS51543">
    <property type="entry name" value="FYRC"/>
    <property type="match status" value="1"/>
</dbReference>
<keyword evidence="13" id="KW-0804">Transcription</keyword>
<feature type="region of interest" description="Disordered" evidence="16">
    <location>
        <begin position="416"/>
        <end position="632"/>
    </location>
</feature>
<dbReference type="PANTHER" id="PTHR45838:SF4">
    <property type="entry name" value="HISTONE-LYSINE N-METHYLTRANSFERASE TRITHORAX"/>
    <property type="match status" value="1"/>
</dbReference>
<evidence type="ECO:0000256" key="6">
    <source>
        <dbReference type="ARBA" id="ARBA00022737"/>
    </source>
</evidence>
<organism evidence="22 23">
    <name type="scientific">Pocillopora meandrina</name>
    <dbReference type="NCBI Taxonomy" id="46732"/>
    <lineage>
        <taxon>Eukaryota</taxon>
        <taxon>Metazoa</taxon>
        <taxon>Cnidaria</taxon>
        <taxon>Anthozoa</taxon>
        <taxon>Hexacorallia</taxon>
        <taxon>Scleractinia</taxon>
        <taxon>Astrocoeniina</taxon>
        <taxon>Pocilloporidae</taxon>
        <taxon>Pocillopora</taxon>
    </lineage>
</organism>
<feature type="region of interest" description="Disordered" evidence="16">
    <location>
        <begin position="1179"/>
        <end position="1240"/>
    </location>
</feature>
<dbReference type="GO" id="GO:0045893">
    <property type="term" value="P:positive regulation of DNA-templated transcription"/>
    <property type="evidence" value="ECO:0007669"/>
    <property type="project" value="TreeGrafter"/>
</dbReference>
<keyword evidence="8" id="KW-0862">Zinc</keyword>
<feature type="compositionally biased region" description="Polar residues" evidence="16">
    <location>
        <begin position="1184"/>
        <end position="1207"/>
    </location>
</feature>
<keyword evidence="11" id="KW-0103">Bromodomain</keyword>
<comment type="caution">
    <text evidence="22">The sequence shown here is derived from an EMBL/GenBank/DDBJ whole genome shotgun (WGS) entry which is preliminary data.</text>
</comment>
<feature type="region of interest" description="Disordered" evidence="16">
    <location>
        <begin position="96"/>
        <end position="154"/>
    </location>
</feature>
<dbReference type="PROSITE" id="PS51542">
    <property type="entry name" value="FYRN"/>
    <property type="match status" value="1"/>
</dbReference>
<feature type="compositionally biased region" description="Polar residues" evidence="16">
    <location>
        <begin position="769"/>
        <end position="778"/>
    </location>
</feature>
<evidence type="ECO:0000256" key="5">
    <source>
        <dbReference type="ARBA" id="ARBA00022723"/>
    </source>
</evidence>
<feature type="compositionally biased region" description="Polar residues" evidence="16">
    <location>
        <begin position="1508"/>
        <end position="1533"/>
    </location>
</feature>
<evidence type="ECO:0000256" key="12">
    <source>
        <dbReference type="ARBA" id="ARBA00023125"/>
    </source>
</evidence>
<dbReference type="Gene3D" id="3.30.160.360">
    <property type="match status" value="2"/>
</dbReference>
<protein>
    <recommendedName>
        <fullName evidence="24">[Histone H3]-lysine(4) N-trimethyltransferase</fullName>
    </recommendedName>
</protein>
<feature type="compositionally biased region" description="Acidic residues" evidence="16">
    <location>
        <begin position="1216"/>
        <end position="1240"/>
    </location>
</feature>
<dbReference type="CDD" id="cd15664">
    <property type="entry name" value="ePHD_KMT2A_like"/>
    <property type="match status" value="1"/>
</dbReference>
<feature type="domain" description="PHD-type" evidence="17">
    <location>
        <begin position="879"/>
        <end position="929"/>
    </location>
</feature>
<dbReference type="Pfam" id="PF05964">
    <property type="entry name" value="FYRN"/>
    <property type="match status" value="1"/>
</dbReference>
<dbReference type="GO" id="GO:0042800">
    <property type="term" value="F:histone H3K4 methyltransferase activity"/>
    <property type="evidence" value="ECO:0007669"/>
    <property type="project" value="TreeGrafter"/>
</dbReference>
<reference evidence="22 23" key="1">
    <citation type="submission" date="2022-05" db="EMBL/GenBank/DDBJ databases">
        <authorList>
            <consortium name="Genoscope - CEA"/>
            <person name="William W."/>
        </authorList>
    </citation>
    <scope>NUCLEOTIDE SEQUENCE [LARGE SCALE GENOMIC DNA]</scope>
</reference>
<feature type="region of interest" description="Disordered" evidence="16">
    <location>
        <begin position="1489"/>
        <end position="1533"/>
    </location>
</feature>
<keyword evidence="10" id="KW-0805">Transcription regulation</keyword>
<feature type="domain" description="Post-SET" evidence="19">
    <location>
        <begin position="2000"/>
        <end position="2016"/>
    </location>
</feature>
<evidence type="ECO:0000259" key="18">
    <source>
        <dbReference type="PROSITE" id="PS50280"/>
    </source>
</evidence>
<dbReference type="Gene3D" id="3.30.40.10">
    <property type="entry name" value="Zinc/RING finger domain, C3HC4 (zinc finger)"/>
    <property type="match status" value="3"/>
</dbReference>
<dbReference type="SUPFAM" id="SSF82199">
    <property type="entry name" value="SET domain"/>
    <property type="match status" value="1"/>
</dbReference>
<feature type="compositionally biased region" description="Basic and acidic residues" evidence="16">
    <location>
        <begin position="1489"/>
        <end position="1507"/>
    </location>
</feature>
<dbReference type="Pfam" id="PF00628">
    <property type="entry name" value="PHD"/>
    <property type="match status" value="1"/>
</dbReference>
<keyword evidence="9" id="KW-0156">Chromatin regulator</keyword>
<evidence type="ECO:0000259" key="20">
    <source>
        <dbReference type="PROSITE" id="PS51058"/>
    </source>
</evidence>
<dbReference type="InterPro" id="IPR013083">
    <property type="entry name" value="Znf_RING/FYVE/PHD"/>
</dbReference>
<evidence type="ECO:0000313" key="23">
    <source>
        <dbReference type="Proteomes" id="UP001159428"/>
    </source>
</evidence>
<dbReference type="PROSITE" id="PS50280">
    <property type="entry name" value="SET"/>
    <property type="match status" value="1"/>
</dbReference>
<feature type="domain" description="PHD-type" evidence="17">
    <location>
        <begin position="835"/>
        <end position="882"/>
    </location>
</feature>
<feature type="compositionally biased region" description="Polar residues" evidence="16">
    <location>
        <begin position="108"/>
        <end position="145"/>
    </location>
</feature>
<dbReference type="InterPro" id="IPR002857">
    <property type="entry name" value="Znf_CXXC"/>
</dbReference>
<dbReference type="FunFam" id="2.170.270.10:FF:000004">
    <property type="entry name" value="Histone-lysine N-methyltransferase"/>
    <property type="match status" value="1"/>
</dbReference>
<dbReference type="Gene3D" id="2.170.270.10">
    <property type="entry name" value="SET domain"/>
    <property type="match status" value="1"/>
</dbReference>
<dbReference type="InterPro" id="IPR036427">
    <property type="entry name" value="Bromodomain-like_sf"/>
</dbReference>
<dbReference type="PROSITE" id="PS51058">
    <property type="entry name" value="ZF_CXXC"/>
    <property type="match status" value="1"/>
</dbReference>
<feature type="compositionally biased region" description="Basic residues" evidence="16">
    <location>
        <begin position="579"/>
        <end position="591"/>
    </location>
</feature>
<dbReference type="InterPro" id="IPR001214">
    <property type="entry name" value="SET_dom"/>
</dbReference>
<dbReference type="SMART" id="SM00249">
    <property type="entry name" value="PHD"/>
    <property type="match status" value="4"/>
</dbReference>
<dbReference type="SMART" id="SM00541">
    <property type="entry name" value="FYRN"/>
    <property type="match status" value="1"/>
</dbReference>
<keyword evidence="12" id="KW-0238">DNA-binding</keyword>
<dbReference type="InterPro" id="IPR003889">
    <property type="entry name" value="FYrich_C"/>
</dbReference>
<dbReference type="Pfam" id="PF02008">
    <property type="entry name" value="zf-CXXC"/>
    <property type="match status" value="1"/>
</dbReference>
<feature type="compositionally biased region" description="Basic and acidic residues" evidence="16">
    <location>
        <begin position="432"/>
        <end position="451"/>
    </location>
</feature>
<dbReference type="InterPro" id="IPR011011">
    <property type="entry name" value="Znf_FYVE_PHD"/>
</dbReference>
<dbReference type="InterPro" id="IPR034732">
    <property type="entry name" value="EPHD"/>
</dbReference>
<evidence type="ECO:0000256" key="11">
    <source>
        <dbReference type="ARBA" id="ARBA00023117"/>
    </source>
</evidence>
<evidence type="ECO:0000256" key="2">
    <source>
        <dbReference type="ARBA" id="ARBA00022603"/>
    </source>
</evidence>
<dbReference type="Pfam" id="PF05965">
    <property type="entry name" value="FYRC"/>
    <property type="match status" value="1"/>
</dbReference>
<evidence type="ECO:0000256" key="3">
    <source>
        <dbReference type="ARBA" id="ARBA00022679"/>
    </source>
</evidence>
<dbReference type="EMBL" id="CALNXJ010000017">
    <property type="protein sequence ID" value="CAH3119471.1"/>
    <property type="molecule type" value="Genomic_DNA"/>
</dbReference>
<evidence type="ECO:0000256" key="14">
    <source>
        <dbReference type="ARBA" id="ARBA00023242"/>
    </source>
</evidence>
<dbReference type="CDD" id="cd15506">
    <property type="entry name" value="PHD1_KMT2A_like"/>
    <property type="match status" value="1"/>
</dbReference>
<feature type="region of interest" description="Disordered" evidence="16">
    <location>
        <begin position="732"/>
        <end position="791"/>
    </location>
</feature>
<evidence type="ECO:0000259" key="17">
    <source>
        <dbReference type="PROSITE" id="PS50016"/>
    </source>
</evidence>
<evidence type="ECO:0000256" key="7">
    <source>
        <dbReference type="ARBA" id="ARBA00022771"/>
    </source>
</evidence>
<evidence type="ECO:0000256" key="9">
    <source>
        <dbReference type="ARBA" id="ARBA00022853"/>
    </source>
</evidence>
<feature type="compositionally biased region" description="Basic and acidic residues" evidence="16">
    <location>
        <begin position="559"/>
        <end position="568"/>
    </location>
</feature>
<dbReference type="InterPro" id="IPR019787">
    <property type="entry name" value="Znf_PHD-finger"/>
</dbReference>
<dbReference type="PROSITE" id="PS50016">
    <property type="entry name" value="ZF_PHD_2"/>
    <property type="match status" value="3"/>
</dbReference>
<dbReference type="GO" id="GO:0035097">
    <property type="term" value="C:histone methyltransferase complex"/>
    <property type="evidence" value="ECO:0007669"/>
    <property type="project" value="TreeGrafter"/>
</dbReference>
<dbReference type="InterPro" id="IPR003888">
    <property type="entry name" value="FYrich_N"/>
</dbReference>
<dbReference type="GO" id="GO:0032259">
    <property type="term" value="P:methylation"/>
    <property type="evidence" value="ECO:0007669"/>
    <property type="project" value="UniProtKB-KW"/>
</dbReference>
<feature type="domain" description="CXXC-type" evidence="20">
    <location>
        <begin position="680"/>
        <end position="727"/>
    </location>
</feature>
<dbReference type="InterPro" id="IPR003616">
    <property type="entry name" value="Post-SET_dom"/>
</dbReference>
<dbReference type="Pfam" id="PF13771">
    <property type="entry name" value="zf-HC5HC2H"/>
    <property type="match status" value="1"/>
</dbReference>
<evidence type="ECO:0000256" key="16">
    <source>
        <dbReference type="SAM" id="MobiDB-lite"/>
    </source>
</evidence>
<evidence type="ECO:0000259" key="21">
    <source>
        <dbReference type="PROSITE" id="PS51805"/>
    </source>
</evidence>
<proteinExistence type="predicted"/>
<keyword evidence="2" id="KW-0489">Methyltransferase</keyword>
<feature type="compositionally biased region" description="Basic and acidic residues" evidence="16">
    <location>
        <begin position="620"/>
        <end position="632"/>
    </location>
</feature>
<dbReference type="CDD" id="cd19170">
    <property type="entry name" value="SET_KMT2A_2B"/>
    <property type="match status" value="1"/>
</dbReference>
<dbReference type="GO" id="GO:0003677">
    <property type="term" value="F:DNA binding"/>
    <property type="evidence" value="ECO:0007669"/>
    <property type="project" value="UniProtKB-KW"/>
</dbReference>